<dbReference type="PANTHER" id="PTHR33371:SF4">
    <property type="entry name" value="INTERMEMBRANE PHOSPHOLIPID TRANSPORT SYSTEM BINDING PROTEIN MLAD"/>
    <property type="match status" value="1"/>
</dbReference>
<dbReference type="PANTHER" id="PTHR33371">
    <property type="entry name" value="INTERMEMBRANE PHOSPHOLIPID TRANSPORT SYSTEM BINDING PROTEIN MLAD-RELATED"/>
    <property type="match status" value="1"/>
</dbReference>
<dbReference type="InterPro" id="IPR005693">
    <property type="entry name" value="Mce"/>
</dbReference>
<feature type="transmembrane region" description="Helical" evidence="1">
    <location>
        <begin position="12"/>
        <end position="32"/>
    </location>
</feature>
<name>A0A853AYH5_9PSEU</name>
<dbReference type="RefSeq" id="WP_179772153.1">
    <property type="nucleotide sequence ID" value="NZ_JACCFK010000001.1"/>
</dbReference>
<evidence type="ECO:0000313" key="5">
    <source>
        <dbReference type="Proteomes" id="UP000549616"/>
    </source>
</evidence>
<dbReference type="Proteomes" id="UP000549616">
    <property type="component" value="Unassembled WGS sequence"/>
</dbReference>
<evidence type="ECO:0000259" key="3">
    <source>
        <dbReference type="Pfam" id="PF11887"/>
    </source>
</evidence>
<dbReference type="InterPro" id="IPR052336">
    <property type="entry name" value="MlaD_Phospholipid_Transporter"/>
</dbReference>
<protein>
    <submittedName>
        <fullName evidence="4">Virulence factor Mce-like protein</fullName>
    </submittedName>
</protein>
<dbReference type="Pfam" id="PF11887">
    <property type="entry name" value="Mce4_CUP1"/>
    <property type="match status" value="1"/>
</dbReference>
<reference evidence="4 5" key="1">
    <citation type="submission" date="2020-07" db="EMBL/GenBank/DDBJ databases">
        <title>Sequencing the genomes of 1000 actinobacteria strains.</title>
        <authorList>
            <person name="Klenk H.-P."/>
        </authorList>
    </citation>
    <scope>NUCLEOTIDE SEQUENCE [LARGE SCALE GENOMIC DNA]</scope>
    <source>
        <strain evidence="4 5">DSM 104006</strain>
    </source>
</reference>
<dbReference type="AlphaFoldDB" id="A0A853AYH5"/>
<feature type="domain" description="Mce/MlaD" evidence="2">
    <location>
        <begin position="37"/>
        <end position="111"/>
    </location>
</feature>
<gene>
    <name evidence="4" type="ORF">HNR02_001146</name>
</gene>
<evidence type="ECO:0000256" key="1">
    <source>
        <dbReference type="SAM" id="Phobius"/>
    </source>
</evidence>
<keyword evidence="1" id="KW-0812">Transmembrane</keyword>
<dbReference type="NCBIfam" id="TIGR00996">
    <property type="entry name" value="Mtu_fam_mce"/>
    <property type="match status" value="1"/>
</dbReference>
<sequence length="394" mass="41734">MTETRFGRSLARGVAAACVLGLVVAGVLWWTLKDADKKHLTAYFTGATGLYVGNSVRVLGVEMGEVTSVQPMGDRVRVEMEYDRSVRVPADAQAAIIAPSLVSDRYVQLAPAFTGGEVISEGATIPLERTAVPVEVDQLYESLDKISQSLGPNGVNQNGSLSDLLTTLAQNVDGNGQALHDTITKLSEASKTLSGNKDDLFATVSNLADFTTTLAQSDNQVRQFETRLADVSGYLAGEKDNLAATVRQLGTTLATVQQFIDTHRDRLKSNVDKLASVTKVLVDQRSALAEILDVAPVGLNNVINAYNGSSGTLDARANINELTQPPIVMICNLLKQTPDALDAIGDLCGSIAPLLDKTVPLPSVAQTVHALQNGELPPLPLPLAETVYGTGASQ</sequence>
<keyword evidence="1" id="KW-0472">Membrane</keyword>
<feature type="domain" description="Mammalian cell entry C-terminal" evidence="3">
    <location>
        <begin position="117"/>
        <end position="309"/>
    </location>
</feature>
<dbReference type="InterPro" id="IPR003399">
    <property type="entry name" value="Mce/MlaD"/>
</dbReference>
<evidence type="ECO:0000259" key="2">
    <source>
        <dbReference type="Pfam" id="PF02470"/>
    </source>
</evidence>
<dbReference type="InterPro" id="IPR024516">
    <property type="entry name" value="Mce_C"/>
</dbReference>
<proteinExistence type="predicted"/>
<keyword evidence="5" id="KW-1185">Reference proteome</keyword>
<evidence type="ECO:0000313" key="4">
    <source>
        <dbReference type="EMBL" id="NYI87823.1"/>
    </source>
</evidence>
<accession>A0A853AYH5</accession>
<comment type="caution">
    <text evidence="4">The sequence shown here is derived from an EMBL/GenBank/DDBJ whole genome shotgun (WGS) entry which is preliminary data.</text>
</comment>
<dbReference type="EMBL" id="JACCFK010000001">
    <property type="protein sequence ID" value="NYI87823.1"/>
    <property type="molecule type" value="Genomic_DNA"/>
</dbReference>
<dbReference type="GO" id="GO:0005576">
    <property type="term" value="C:extracellular region"/>
    <property type="evidence" value="ECO:0007669"/>
    <property type="project" value="TreeGrafter"/>
</dbReference>
<dbReference type="Pfam" id="PF02470">
    <property type="entry name" value="MlaD"/>
    <property type="match status" value="1"/>
</dbReference>
<keyword evidence="1" id="KW-1133">Transmembrane helix</keyword>
<organism evidence="4 5">
    <name type="scientific">Amycolatopsis endophytica</name>
    <dbReference type="NCBI Taxonomy" id="860233"/>
    <lineage>
        <taxon>Bacteria</taxon>
        <taxon>Bacillati</taxon>
        <taxon>Actinomycetota</taxon>
        <taxon>Actinomycetes</taxon>
        <taxon>Pseudonocardiales</taxon>
        <taxon>Pseudonocardiaceae</taxon>
        <taxon>Amycolatopsis</taxon>
    </lineage>
</organism>